<organism evidence="3 4">
    <name type="scientific">Cinara cedri</name>
    <dbReference type="NCBI Taxonomy" id="506608"/>
    <lineage>
        <taxon>Eukaryota</taxon>
        <taxon>Metazoa</taxon>
        <taxon>Ecdysozoa</taxon>
        <taxon>Arthropoda</taxon>
        <taxon>Hexapoda</taxon>
        <taxon>Insecta</taxon>
        <taxon>Pterygota</taxon>
        <taxon>Neoptera</taxon>
        <taxon>Paraneoptera</taxon>
        <taxon>Hemiptera</taxon>
        <taxon>Sternorrhyncha</taxon>
        <taxon>Aphidomorpha</taxon>
        <taxon>Aphidoidea</taxon>
        <taxon>Aphididae</taxon>
        <taxon>Lachninae</taxon>
        <taxon>Cinara</taxon>
    </lineage>
</organism>
<evidence type="ECO:0000256" key="1">
    <source>
        <dbReference type="SAM" id="MobiDB-lite"/>
    </source>
</evidence>
<dbReference type="GO" id="GO:0003677">
    <property type="term" value="F:DNA binding"/>
    <property type="evidence" value="ECO:0007669"/>
    <property type="project" value="InterPro"/>
</dbReference>
<sequence>MSFLLPYMTNRKREANLDDNGMENTSTPTQNEIVDVNDDSKISENNYQESSALENENNLSNRNDENIDIRAKKRAIERKKLKDSKPHADPLYHFFMSMYHTTQKLPTATQLTIKNKIFETVSQAEAALLNNLNTSFQYYLDGSPQSTTT</sequence>
<dbReference type="EMBL" id="CABPRJ010000509">
    <property type="protein sequence ID" value="VVC30204.1"/>
    <property type="molecule type" value="Genomic_DNA"/>
</dbReference>
<reference evidence="3 4" key="1">
    <citation type="submission" date="2019-08" db="EMBL/GenBank/DDBJ databases">
        <authorList>
            <person name="Alioto T."/>
            <person name="Alioto T."/>
            <person name="Gomez Garrido J."/>
        </authorList>
    </citation>
    <scope>NUCLEOTIDE SEQUENCE [LARGE SCALE GENOMIC DNA]</scope>
</reference>
<accession>A0A5E4MK64</accession>
<dbReference type="Pfam" id="PF02944">
    <property type="entry name" value="BESS"/>
    <property type="match status" value="1"/>
</dbReference>
<dbReference type="Proteomes" id="UP000325440">
    <property type="component" value="Unassembled WGS sequence"/>
</dbReference>
<gene>
    <name evidence="3" type="ORF">CINCED_3A015511</name>
</gene>
<feature type="domain" description="BESS" evidence="2">
    <location>
        <begin position="89"/>
        <end position="120"/>
    </location>
</feature>
<evidence type="ECO:0000313" key="3">
    <source>
        <dbReference type="EMBL" id="VVC30204.1"/>
    </source>
</evidence>
<protein>
    <submittedName>
        <fullName evidence="3">BESS motif</fullName>
    </submittedName>
</protein>
<feature type="compositionally biased region" description="Low complexity" evidence="1">
    <location>
        <begin position="49"/>
        <end position="61"/>
    </location>
</feature>
<proteinExistence type="predicted"/>
<name>A0A5E4MK64_9HEMI</name>
<evidence type="ECO:0000313" key="4">
    <source>
        <dbReference type="Proteomes" id="UP000325440"/>
    </source>
</evidence>
<evidence type="ECO:0000259" key="2">
    <source>
        <dbReference type="Pfam" id="PF02944"/>
    </source>
</evidence>
<keyword evidence="4" id="KW-1185">Reference proteome</keyword>
<feature type="compositionally biased region" description="Polar residues" evidence="1">
    <location>
        <begin position="22"/>
        <end position="32"/>
    </location>
</feature>
<dbReference type="AlphaFoldDB" id="A0A5E4MK64"/>
<dbReference type="OrthoDB" id="6629411at2759"/>
<feature type="region of interest" description="Disordered" evidence="1">
    <location>
        <begin position="8"/>
        <end position="66"/>
    </location>
</feature>
<dbReference type="InterPro" id="IPR004210">
    <property type="entry name" value="BESS_motif"/>
</dbReference>